<proteinExistence type="predicted"/>
<dbReference type="InterPro" id="IPR027417">
    <property type="entry name" value="P-loop_NTPase"/>
</dbReference>
<protein>
    <submittedName>
        <fullName evidence="7">Putative ATP-dependent helicase YwqA</fullName>
    </submittedName>
</protein>
<sequence length="292" mass="31723">MAAAASASTVRTAVEDYVVGDRAPGRRRLRRYVAVQVTVQVPMPPAVPRKGRVSEMTQSLARLARRDPVSKGINPPPPAASKRPFRQSPTPPPAPARHSQLQKSWTDEGPSEQSELYESLGQVLLRGAAQGLLASTVDAPELEEGRTHQQRRSAAIFLALHRLQQVCNHPAALPPEHRPDNCPKAAKASGKTAKLIELLGAIWEAEPQEGPLQKALIFTQYRGTQDLLVELLQAHFPNFRAVPFHGSLSADERDKAVRDFSKDPHCRTMVLTLKAGGVGLTLTAASHVLLGN</sequence>
<dbReference type="GO" id="GO:0016787">
    <property type="term" value="F:hydrolase activity"/>
    <property type="evidence" value="ECO:0007669"/>
    <property type="project" value="UniProtKB-KW"/>
</dbReference>
<dbReference type="GO" id="GO:0005524">
    <property type="term" value="F:ATP binding"/>
    <property type="evidence" value="ECO:0007669"/>
    <property type="project" value="UniProtKB-KW"/>
</dbReference>
<dbReference type="PANTHER" id="PTHR45626:SF17">
    <property type="entry name" value="HELICASE-LIKE TRANSCRIPTION FACTOR"/>
    <property type="match status" value="1"/>
</dbReference>
<dbReference type="GO" id="GO:0006281">
    <property type="term" value="P:DNA repair"/>
    <property type="evidence" value="ECO:0007669"/>
    <property type="project" value="TreeGrafter"/>
</dbReference>
<dbReference type="InterPro" id="IPR001650">
    <property type="entry name" value="Helicase_C-like"/>
</dbReference>
<evidence type="ECO:0000313" key="8">
    <source>
        <dbReference type="Proteomes" id="UP000186817"/>
    </source>
</evidence>
<dbReference type="AlphaFoldDB" id="A0A1Q9DX46"/>
<dbReference type="PANTHER" id="PTHR45626">
    <property type="entry name" value="TRANSCRIPTION TERMINATION FACTOR 2-RELATED"/>
    <property type="match status" value="1"/>
</dbReference>
<dbReference type="PROSITE" id="PS51194">
    <property type="entry name" value="HELICASE_CTER"/>
    <property type="match status" value="1"/>
</dbReference>
<dbReference type="OrthoDB" id="448448at2759"/>
<dbReference type="Pfam" id="PF00271">
    <property type="entry name" value="Helicase_C"/>
    <property type="match status" value="1"/>
</dbReference>
<accession>A0A1Q9DX46</accession>
<dbReference type="InterPro" id="IPR050628">
    <property type="entry name" value="SNF2_RAD54_helicase_TF"/>
</dbReference>
<organism evidence="7 8">
    <name type="scientific">Symbiodinium microadriaticum</name>
    <name type="common">Dinoflagellate</name>
    <name type="synonym">Zooxanthella microadriatica</name>
    <dbReference type="NCBI Taxonomy" id="2951"/>
    <lineage>
        <taxon>Eukaryota</taxon>
        <taxon>Sar</taxon>
        <taxon>Alveolata</taxon>
        <taxon>Dinophyceae</taxon>
        <taxon>Suessiales</taxon>
        <taxon>Symbiodiniaceae</taxon>
        <taxon>Symbiodinium</taxon>
    </lineage>
</organism>
<evidence type="ECO:0000256" key="2">
    <source>
        <dbReference type="ARBA" id="ARBA00022801"/>
    </source>
</evidence>
<evidence type="ECO:0000256" key="5">
    <source>
        <dbReference type="SAM" id="MobiDB-lite"/>
    </source>
</evidence>
<reference evidence="7 8" key="1">
    <citation type="submission" date="2016-02" db="EMBL/GenBank/DDBJ databases">
        <title>Genome analysis of coral dinoflagellate symbionts highlights evolutionary adaptations to a symbiotic lifestyle.</title>
        <authorList>
            <person name="Aranda M."/>
            <person name="Li Y."/>
            <person name="Liew Y.J."/>
            <person name="Baumgarten S."/>
            <person name="Simakov O."/>
            <person name="Wilson M."/>
            <person name="Piel J."/>
            <person name="Ashoor H."/>
            <person name="Bougouffa S."/>
            <person name="Bajic V.B."/>
            <person name="Ryu T."/>
            <person name="Ravasi T."/>
            <person name="Bayer T."/>
            <person name="Micklem G."/>
            <person name="Kim H."/>
            <person name="Bhak J."/>
            <person name="Lajeunesse T.C."/>
            <person name="Voolstra C.R."/>
        </authorList>
    </citation>
    <scope>NUCLEOTIDE SEQUENCE [LARGE SCALE GENOMIC DNA]</scope>
    <source>
        <strain evidence="7 8">CCMP2467</strain>
    </source>
</reference>
<evidence type="ECO:0000256" key="1">
    <source>
        <dbReference type="ARBA" id="ARBA00022741"/>
    </source>
</evidence>
<evidence type="ECO:0000259" key="6">
    <source>
        <dbReference type="PROSITE" id="PS51194"/>
    </source>
</evidence>
<keyword evidence="2" id="KW-0378">Hydrolase</keyword>
<dbReference type="GO" id="GO:0008094">
    <property type="term" value="F:ATP-dependent activity, acting on DNA"/>
    <property type="evidence" value="ECO:0007669"/>
    <property type="project" value="TreeGrafter"/>
</dbReference>
<gene>
    <name evidence="7" type="primary">ywqA</name>
    <name evidence="7" type="ORF">AK812_SmicGene17674</name>
</gene>
<dbReference type="GO" id="GO:0004386">
    <property type="term" value="F:helicase activity"/>
    <property type="evidence" value="ECO:0007669"/>
    <property type="project" value="UniProtKB-KW"/>
</dbReference>
<evidence type="ECO:0000256" key="4">
    <source>
        <dbReference type="ARBA" id="ARBA00022840"/>
    </source>
</evidence>
<dbReference type="GO" id="GO:0005634">
    <property type="term" value="C:nucleus"/>
    <property type="evidence" value="ECO:0007669"/>
    <property type="project" value="TreeGrafter"/>
</dbReference>
<feature type="domain" description="Helicase C-terminal" evidence="6">
    <location>
        <begin position="194"/>
        <end position="292"/>
    </location>
</feature>
<dbReference type="Proteomes" id="UP000186817">
    <property type="component" value="Unassembled WGS sequence"/>
</dbReference>
<dbReference type="InterPro" id="IPR049730">
    <property type="entry name" value="SNF2/RAD54-like_C"/>
</dbReference>
<keyword evidence="1" id="KW-0547">Nucleotide-binding</keyword>
<dbReference type="SUPFAM" id="SSF52540">
    <property type="entry name" value="P-loop containing nucleoside triphosphate hydrolases"/>
    <property type="match status" value="1"/>
</dbReference>
<comment type="caution">
    <text evidence="7">The sequence shown here is derived from an EMBL/GenBank/DDBJ whole genome shotgun (WGS) entry which is preliminary data.</text>
</comment>
<keyword evidence="3 7" id="KW-0347">Helicase</keyword>
<name>A0A1Q9DX46_SYMMI</name>
<dbReference type="CDD" id="cd18793">
    <property type="entry name" value="SF2_C_SNF"/>
    <property type="match status" value="1"/>
</dbReference>
<evidence type="ECO:0000256" key="3">
    <source>
        <dbReference type="ARBA" id="ARBA00022806"/>
    </source>
</evidence>
<keyword evidence="8" id="KW-1185">Reference proteome</keyword>
<dbReference type="EMBL" id="LSRX01000351">
    <property type="protein sequence ID" value="OLP99736.1"/>
    <property type="molecule type" value="Genomic_DNA"/>
</dbReference>
<evidence type="ECO:0000313" key="7">
    <source>
        <dbReference type="EMBL" id="OLP99736.1"/>
    </source>
</evidence>
<dbReference type="Gene3D" id="3.40.50.300">
    <property type="entry name" value="P-loop containing nucleotide triphosphate hydrolases"/>
    <property type="match status" value="1"/>
</dbReference>
<feature type="region of interest" description="Disordered" evidence="5">
    <location>
        <begin position="62"/>
        <end position="113"/>
    </location>
</feature>
<keyword evidence="4" id="KW-0067">ATP-binding</keyword>